<dbReference type="AlphaFoldDB" id="A0A286PGH9"/>
<protein>
    <submittedName>
        <fullName evidence="1">Uncharacterized protein</fullName>
    </submittedName>
</protein>
<proteinExistence type="predicted"/>
<reference evidence="2" key="1">
    <citation type="submission" date="2017-05" db="EMBL/GenBank/DDBJ databases">
        <title>Streptomyces olivochromogenes NBRC 3561 whole genome shotgun sequence.</title>
        <authorList>
            <person name="Dohra H."/>
            <person name="Kodani S."/>
        </authorList>
    </citation>
    <scope>NUCLEOTIDE SEQUENCE [LARGE SCALE GENOMIC DNA]</scope>
    <source>
        <strain evidence="2">NBRC 3561</strain>
    </source>
</reference>
<dbReference type="Proteomes" id="UP000217446">
    <property type="component" value="Unassembled WGS sequence"/>
</dbReference>
<evidence type="ECO:0000313" key="2">
    <source>
        <dbReference type="Proteomes" id="UP000217446"/>
    </source>
</evidence>
<dbReference type="EMBL" id="BDQI01000060">
    <property type="protein sequence ID" value="GAX58658.1"/>
    <property type="molecule type" value="Genomic_DNA"/>
</dbReference>
<sequence>MIQRIRQEIQVGYRFSEGNLRITHGPNEMLRFEHFSPSYSEDEQASENPYPGLDKIKEFVADQLRNGR</sequence>
<keyword evidence="2" id="KW-1185">Reference proteome</keyword>
<comment type="caution">
    <text evidence="1">The sequence shown here is derived from an EMBL/GenBank/DDBJ whole genome shotgun (WGS) entry which is preliminary data.</text>
</comment>
<name>A0A286PGH9_STROL</name>
<accession>A0A286PGH9</accession>
<organism evidence="1 2">
    <name type="scientific">Streptomyces olivochromogenes</name>
    <dbReference type="NCBI Taxonomy" id="1963"/>
    <lineage>
        <taxon>Bacteria</taxon>
        <taxon>Bacillati</taxon>
        <taxon>Actinomycetota</taxon>
        <taxon>Actinomycetes</taxon>
        <taxon>Kitasatosporales</taxon>
        <taxon>Streptomycetaceae</taxon>
        <taxon>Streptomyces</taxon>
    </lineage>
</organism>
<gene>
    <name evidence="1" type="ORF">SO3561_10233</name>
</gene>
<evidence type="ECO:0000313" key="1">
    <source>
        <dbReference type="EMBL" id="GAX58658.1"/>
    </source>
</evidence>